<dbReference type="GO" id="GO:0003924">
    <property type="term" value="F:GTPase activity"/>
    <property type="evidence" value="ECO:0007669"/>
    <property type="project" value="InterPro"/>
</dbReference>
<sequence length="260" mass="29134">MSTPALDQKLKRRTFKVIVLGDAGVGKTCLTFRFCSGSFPDGVDSTIGVDFREKNLTVDGEDIRLQLWDTAGQERFRRSMISHYYRNANAVVFVYDINCKNSFTPGLDKWIAECEAQGLTPSKIPMVVLGMFFVFHALSSASELSDETFMSNVASEAETLMRQSRNKADIQKSGCVPTLVAQRYADERGMPHFETSAKDDSKSDHVDAVFMTLAHKLKHYRSGAMFLNSNSSPEKGTGSVRILYQNKSIQEEPYNCCYII</sequence>
<dbReference type="Gene3D" id="3.40.50.300">
    <property type="entry name" value="P-loop containing nucleotide triphosphate hydrolases"/>
    <property type="match status" value="2"/>
</dbReference>
<accession>A0A7R8CZ91</accession>
<evidence type="ECO:0000256" key="2">
    <source>
        <dbReference type="ARBA" id="ARBA00022741"/>
    </source>
</evidence>
<dbReference type="PRINTS" id="PR00449">
    <property type="entry name" value="RASTRNSFRMNG"/>
</dbReference>
<proteinExistence type="inferred from homology"/>
<gene>
    <name evidence="3" type="ORF">LSAA_12045</name>
</gene>
<evidence type="ECO:0000256" key="1">
    <source>
        <dbReference type="ARBA" id="ARBA00006270"/>
    </source>
</evidence>
<dbReference type="PANTHER" id="PTHR47978">
    <property type="match status" value="1"/>
</dbReference>
<keyword evidence="2" id="KW-0547">Nucleotide-binding</keyword>
<dbReference type="PROSITE" id="PS51421">
    <property type="entry name" value="RAS"/>
    <property type="match status" value="1"/>
</dbReference>
<dbReference type="PROSITE" id="PS51419">
    <property type="entry name" value="RAB"/>
    <property type="match status" value="1"/>
</dbReference>
<keyword evidence="4" id="KW-1185">Reference proteome</keyword>
<dbReference type="SMART" id="SM00174">
    <property type="entry name" value="RHO"/>
    <property type="match status" value="1"/>
</dbReference>
<evidence type="ECO:0000313" key="4">
    <source>
        <dbReference type="Proteomes" id="UP000675881"/>
    </source>
</evidence>
<organism evidence="3 4">
    <name type="scientific">Lepeophtheirus salmonis</name>
    <name type="common">Salmon louse</name>
    <name type="synonym">Caligus salmonis</name>
    <dbReference type="NCBI Taxonomy" id="72036"/>
    <lineage>
        <taxon>Eukaryota</taxon>
        <taxon>Metazoa</taxon>
        <taxon>Ecdysozoa</taxon>
        <taxon>Arthropoda</taxon>
        <taxon>Crustacea</taxon>
        <taxon>Multicrustacea</taxon>
        <taxon>Hexanauplia</taxon>
        <taxon>Copepoda</taxon>
        <taxon>Siphonostomatoida</taxon>
        <taxon>Caligidae</taxon>
        <taxon>Lepeophtheirus</taxon>
    </lineage>
</organism>
<comment type="similarity">
    <text evidence="1">Belongs to the small GTPase superfamily. Rab family.</text>
</comment>
<dbReference type="EMBL" id="HG994585">
    <property type="protein sequence ID" value="CAF2974562.1"/>
    <property type="molecule type" value="Genomic_DNA"/>
</dbReference>
<dbReference type="InterPro" id="IPR005225">
    <property type="entry name" value="Small_GTP-bd"/>
</dbReference>
<dbReference type="AlphaFoldDB" id="A0A7R8CZ91"/>
<dbReference type="GO" id="GO:0005525">
    <property type="term" value="F:GTP binding"/>
    <property type="evidence" value="ECO:0007669"/>
    <property type="project" value="InterPro"/>
</dbReference>
<dbReference type="InterPro" id="IPR001806">
    <property type="entry name" value="Small_GTPase"/>
</dbReference>
<protein>
    <submittedName>
        <fullName evidence="3">RAB33B</fullName>
    </submittedName>
</protein>
<dbReference type="Pfam" id="PF00071">
    <property type="entry name" value="Ras"/>
    <property type="match status" value="2"/>
</dbReference>
<dbReference type="SMART" id="SM00175">
    <property type="entry name" value="RAB"/>
    <property type="match status" value="1"/>
</dbReference>
<reference evidence="3" key="1">
    <citation type="submission" date="2021-02" db="EMBL/GenBank/DDBJ databases">
        <authorList>
            <person name="Bekaert M."/>
        </authorList>
    </citation>
    <scope>NUCLEOTIDE SEQUENCE</scope>
    <source>
        <strain evidence="3">IoA-00</strain>
    </source>
</reference>
<dbReference type="Proteomes" id="UP000675881">
    <property type="component" value="Chromosome 6"/>
</dbReference>
<dbReference type="InterPro" id="IPR027417">
    <property type="entry name" value="P-loop_NTPase"/>
</dbReference>
<dbReference type="OrthoDB" id="10006973at2759"/>
<dbReference type="NCBIfam" id="TIGR00231">
    <property type="entry name" value="small_GTP"/>
    <property type="match status" value="1"/>
</dbReference>
<dbReference type="SMART" id="SM00173">
    <property type="entry name" value="RAS"/>
    <property type="match status" value="1"/>
</dbReference>
<evidence type="ECO:0000313" key="3">
    <source>
        <dbReference type="EMBL" id="CAF2974562.1"/>
    </source>
</evidence>
<dbReference type="PROSITE" id="PS51420">
    <property type="entry name" value="RHO"/>
    <property type="match status" value="1"/>
</dbReference>
<dbReference type="SUPFAM" id="SSF52540">
    <property type="entry name" value="P-loop containing nucleoside triphosphate hydrolases"/>
    <property type="match status" value="1"/>
</dbReference>
<dbReference type="FunFam" id="3.40.50.300:FF:001447">
    <property type="entry name" value="Ras-related protein Rab-1B"/>
    <property type="match status" value="1"/>
</dbReference>
<name>A0A7R8CZ91_LEPSM</name>